<protein>
    <submittedName>
        <fullName evidence="1">Uncharacterized protein</fullName>
    </submittedName>
</protein>
<name>A0A0A9F1I7_ARUDO</name>
<reference evidence="1" key="1">
    <citation type="submission" date="2014-09" db="EMBL/GenBank/DDBJ databases">
        <authorList>
            <person name="Magalhaes I.L.F."/>
            <person name="Oliveira U."/>
            <person name="Santos F.R."/>
            <person name="Vidigal T.H.D.A."/>
            <person name="Brescovit A.D."/>
            <person name="Santos A.J."/>
        </authorList>
    </citation>
    <scope>NUCLEOTIDE SEQUENCE</scope>
    <source>
        <tissue evidence="1">Shoot tissue taken approximately 20 cm above the soil surface</tissue>
    </source>
</reference>
<dbReference type="AlphaFoldDB" id="A0A0A9F1I7"/>
<accession>A0A0A9F1I7</accession>
<organism evidence="1">
    <name type="scientific">Arundo donax</name>
    <name type="common">Giant reed</name>
    <name type="synonym">Donax arundinaceus</name>
    <dbReference type="NCBI Taxonomy" id="35708"/>
    <lineage>
        <taxon>Eukaryota</taxon>
        <taxon>Viridiplantae</taxon>
        <taxon>Streptophyta</taxon>
        <taxon>Embryophyta</taxon>
        <taxon>Tracheophyta</taxon>
        <taxon>Spermatophyta</taxon>
        <taxon>Magnoliopsida</taxon>
        <taxon>Liliopsida</taxon>
        <taxon>Poales</taxon>
        <taxon>Poaceae</taxon>
        <taxon>PACMAD clade</taxon>
        <taxon>Arundinoideae</taxon>
        <taxon>Arundineae</taxon>
        <taxon>Arundo</taxon>
    </lineage>
</organism>
<reference evidence="1" key="2">
    <citation type="journal article" date="2015" name="Data Brief">
        <title>Shoot transcriptome of the giant reed, Arundo donax.</title>
        <authorList>
            <person name="Barrero R.A."/>
            <person name="Guerrero F.D."/>
            <person name="Moolhuijzen P."/>
            <person name="Goolsby J.A."/>
            <person name="Tidwell J."/>
            <person name="Bellgard S.E."/>
            <person name="Bellgard M.I."/>
        </authorList>
    </citation>
    <scope>NUCLEOTIDE SEQUENCE</scope>
    <source>
        <tissue evidence="1">Shoot tissue taken approximately 20 cm above the soil surface</tissue>
    </source>
</reference>
<dbReference type="EMBL" id="GBRH01191714">
    <property type="protein sequence ID" value="JAE06182.1"/>
    <property type="molecule type" value="Transcribed_RNA"/>
</dbReference>
<proteinExistence type="predicted"/>
<sequence length="26" mass="2936">MMSQKQCRQATRLTPLGIESASLWIS</sequence>
<evidence type="ECO:0000313" key="1">
    <source>
        <dbReference type="EMBL" id="JAE06182.1"/>
    </source>
</evidence>